<organism evidence="1 2">
    <name type="scientific">Paenibacillus herberti</name>
    <dbReference type="NCBI Taxonomy" id="1619309"/>
    <lineage>
        <taxon>Bacteria</taxon>
        <taxon>Bacillati</taxon>
        <taxon>Bacillota</taxon>
        <taxon>Bacilli</taxon>
        <taxon>Bacillales</taxon>
        <taxon>Paenibacillaceae</taxon>
        <taxon>Paenibacillus</taxon>
    </lineage>
</organism>
<dbReference type="AlphaFoldDB" id="A0A229P3J1"/>
<dbReference type="RefSeq" id="WP_089523895.1">
    <property type="nucleotide sequence ID" value="NZ_NMUQ01000001.1"/>
</dbReference>
<evidence type="ECO:0000313" key="1">
    <source>
        <dbReference type="EMBL" id="OXM16813.1"/>
    </source>
</evidence>
<dbReference type="EMBL" id="NMUQ01000001">
    <property type="protein sequence ID" value="OXM16813.1"/>
    <property type="molecule type" value="Genomic_DNA"/>
</dbReference>
<proteinExistence type="predicted"/>
<name>A0A229P3J1_9BACL</name>
<dbReference type="Proteomes" id="UP000215145">
    <property type="component" value="Unassembled WGS sequence"/>
</dbReference>
<comment type="caution">
    <text evidence="1">The sequence shown here is derived from an EMBL/GenBank/DDBJ whole genome shotgun (WGS) entry which is preliminary data.</text>
</comment>
<reference evidence="1 2" key="1">
    <citation type="submission" date="2017-07" db="EMBL/GenBank/DDBJ databases">
        <title>Paenibacillus herberti R33 genome sequencing and assembly.</title>
        <authorList>
            <person name="Su W."/>
        </authorList>
    </citation>
    <scope>NUCLEOTIDE SEQUENCE [LARGE SCALE GENOMIC DNA]</scope>
    <source>
        <strain evidence="1 2">R33</strain>
    </source>
</reference>
<dbReference type="OrthoDB" id="2614999at2"/>
<accession>A0A229P3J1</accession>
<evidence type="ECO:0000313" key="2">
    <source>
        <dbReference type="Proteomes" id="UP000215145"/>
    </source>
</evidence>
<keyword evidence="2" id="KW-1185">Reference proteome</keyword>
<gene>
    <name evidence="1" type="ORF">CGZ75_09215</name>
</gene>
<evidence type="ECO:0008006" key="3">
    <source>
        <dbReference type="Google" id="ProtNLM"/>
    </source>
</evidence>
<sequence length="140" mass="15847">MYHSEERNEERILVSPATAAGVKFLVMLNLRKLPCAALVNNDRERESMLQLGIEHIVQVNTSEKQNSVFPEFPVGKVFLFESSLALCCRYLQLCRSWTGRSIYVITQAQHSRLIFRGVGADYVIHTNGGDVSYLILDEAN</sequence>
<protein>
    <recommendedName>
        <fullName evidence="3">RCK N-terminal domain-containing protein</fullName>
    </recommendedName>
</protein>